<accession>A0ACB9FYI3</accession>
<reference evidence="1 2" key="2">
    <citation type="journal article" date="2022" name="Mol. Ecol. Resour.">
        <title>The genomes of chicory, endive, great burdock and yacon provide insights into Asteraceae paleo-polyploidization history and plant inulin production.</title>
        <authorList>
            <person name="Fan W."/>
            <person name="Wang S."/>
            <person name="Wang H."/>
            <person name="Wang A."/>
            <person name="Jiang F."/>
            <person name="Liu H."/>
            <person name="Zhao H."/>
            <person name="Xu D."/>
            <person name="Zhang Y."/>
        </authorList>
    </citation>
    <scope>NUCLEOTIDE SEQUENCE [LARGE SCALE GENOMIC DNA]</scope>
    <source>
        <strain evidence="2">cv. Yunnan</strain>
        <tissue evidence="1">Leaves</tissue>
    </source>
</reference>
<gene>
    <name evidence="1" type="ORF">L1987_45929</name>
</gene>
<reference evidence="2" key="1">
    <citation type="journal article" date="2022" name="Mol. Ecol. Resour.">
        <title>The genomes of chicory, endive, great burdock and yacon provide insights into Asteraceae palaeo-polyploidization history and plant inulin production.</title>
        <authorList>
            <person name="Fan W."/>
            <person name="Wang S."/>
            <person name="Wang H."/>
            <person name="Wang A."/>
            <person name="Jiang F."/>
            <person name="Liu H."/>
            <person name="Zhao H."/>
            <person name="Xu D."/>
            <person name="Zhang Y."/>
        </authorList>
    </citation>
    <scope>NUCLEOTIDE SEQUENCE [LARGE SCALE GENOMIC DNA]</scope>
    <source>
        <strain evidence="2">cv. Yunnan</strain>
    </source>
</reference>
<proteinExistence type="predicted"/>
<sequence>MNTLLRNEASSLFFFKAPIRSRSPLLTGSRLISLPLATQMFQFAKFEKKALHAKLAGAYVVGQFLWGNSHVWRNVFPHVSTILGNSHWVVGAGNISLSMANWGAGAFSVQNVDLNTPFREVIQSTDFSTLVLPSLSTEAQSILNALLMDDRLRYMGFQMPYQFHFCIRSQQDSLLHLFCQGETASQGSFIFSGCWEIWLARNASVHDSVAMSSSSIINKVKHWCKELLQLDYPTHSSGFHDSICFQIRLLQSSSGE</sequence>
<dbReference type="EMBL" id="CM042032">
    <property type="protein sequence ID" value="KAI3776160.1"/>
    <property type="molecule type" value="Genomic_DNA"/>
</dbReference>
<keyword evidence="2" id="KW-1185">Reference proteome</keyword>
<evidence type="ECO:0000313" key="1">
    <source>
        <dbReference type="EMBL" id="KAI3776160.1"/>
    </source>
</evidence>
<protein>
    <submittedName>
        <fullName evidence="1">Uncharacterized protein</fullName>
    </submittedName>
</protein>
<evidence type="ECO:0000313" key="2">
    <source>
        <dbReference type="Proteomes" id="UP001056120"/>
    </source>
</evidence>
<name>A0ACB9FYI3_9ASTR</name>
<dbReference type="Proteomes" id="UP001056120">
    <property type="component" value="Linkage Group LG15"/>
</dbReference>
<organism evidence="1 2">
    <name type="scientific">Smallanthus sonchifolius</name>
    <dbReference type="NCBI Taxonomy" id="185202"/>
    <lineage>
        <taxon>Eukaryota</taxon>
        <taxon>Viridiplantae</taxon>
        <taxon>Streptophyta</taxon>
        <taxon>Embryophyta</taxon>
        <taxon>Tracheophyta</taxon>
        <taxon>Spermatophyta</taxon>
        <taxon>Magnoliopsida</taxon>
        <taxon>eudicotyledons</taxon>
        <taxon>Gunneridae</taxon>
        <taxon>Pentapetalae</taxon>
        <taxon>asterids</taxon>
        <taxon>campanulids</taxon>
        <taxon>Asterales</taxon>
        <taxon>Asteraceae</taxon>
        <taxon>Asteroideae</taxon>
        <taxon>Heliantheae alliance</taxon>
        <taxon>Millerieae</taxon>
        <taxon>Smallanthus</taxon>
    </lineage>
</organism>
<comment type="caution">
    <text evidence="1">The sequence shown here is derived from an EMBL/GenBank/DDBJ whole genome shotgun (WGS) entry which is preliminary data.</text>
</comment>